<reference evidence="2" key="1">
    <citation type="submission" date="2014-12" db="EMBL/GenBank/DDBJ databases">
        <title>Insight into the proteome of Arion vulgaris.</title>
        <authorList>
            <person name="Aradska J."/>
            <person name="Bulat T."/>
            <person name="Smidak R."/>
            <person name="Sarate P."/>
            <person name="Gangsoo J."/>
            <person name="Sialana F."/>
            <person name="Bilban M."/>
            <person name="Lubec G."/>
        </authorList>
    </citation>
    <scope>NUCLEOTIDE SEQUENCE</scope>
    <source>
        <tissue evidence="2">Skin</tissue>
    </source>
</reference>
<feature type="non-terminal residue" evidence="2">
    <location>
        <position position="93"/>
    </location>
</feature>
<name>A0A0B6Y135_9EUPU</name>
<sequence>PVENNHEHMCMEGPNDKENNTVPTLRRPSRPEHTTDSAPKYASGFKHSDIPEKKSSDMPKQNSKPCSDLGYRNYKKYTYINRTDRCALLCDQN</sequence>
<evidence type="ECO:0000313" key="2">
    <source>
        <dbReference type="EMBL" id="CEK49843.1"/>
    </source>
</evidence>
<dbReference type="AlphaFoldDB" id="A0A0B6Y135"/>
<feature type="compositionally biased region" description="Basic and acidic residues" evidence="1">
    <location>
        <begin position="46"/>
        <end position="57"/>
    </location>
</feature>
<evidence type="ECO:0000256" key="1">
    <source>
        <dbReference type="SAM" id="MobiDB-lite"/>
    </source>
</evidence>
<protein>
    <submittedName>
        <fullName evidence="2">Uncharacterized protein</fullName>
    </submittedName>
</protein>
<proteinExistence type="predicted"/>
<feature type="non-terminal residue" evidence="2">
    <location>
        <position position="1"/>
    </location>
</feature>
<gene>
    <name evidence="2" type="primary">ORF9026</name>
</gene>
<accession>A0A0B6Y135</accession>
<feature type="compositionally biased region" description="Basic and acidic residues" evidence="1">
    <location>
        <begin position="1"/>
        <end position="19"/>
    </location>
</feature>
<feature type="region of interest" description="Disordered" evidence="1">
    <location>
        <begin position="1"/>
        <end position="67"/>
    </location>
</feature>
<organism evidence="2">
    <name type="scientific">Arion vulgaris</name>
    <dbReference type="NCBI Taxonomy" id="1028688"/>
    <lineage>
        <taxon>Eukaryota</taxon>
        <taxon>Metazoa</taxon>
        <taxon>Spiralia</taxon>
        <taxon>Lophotrochozoa</taxon>
        <taxon>Mollusca</taxon>
        <taxon>Gastropoda</taxon>
        <taxon>Heterobranchia</taxon>
        <taxon>Euthyneura</taxon>
        <taxon>Panpulmonata</taxon>
        <taxon>Eupulmonata</taxon>
        <taxon>Stylommatophora</taxon>
        <taxon>Helicina</taxon>
        <taxon>Arionoidea</taxon>
        <taxon>Arionidae</taxon>
        <taxon>Arion</taxon>
    </lineage>
</organism>
<dbReference type="EMBL" id="HACG01002978">
    <property type="protein sequence ID" value="CEK49843.1"/>
    <property type="molecule type" value="Transcribed_RNA"/>
</dbReference>